<dbReference type="AlphaFoldDB" id="A0A7U3ZK60"/>
<feature type="transmembrane region" description="Helical" evidence="1">
    <location>
        <begin position="261"/>
        <end position="279"/>
    </location>
</feature>
<feature type="transmembrane region" description="Helical" evidence="1">
    <location>
        <begin position="202"/>
        <end position="220"/>
    </location>
</feature>
<dbReference type="EMBL" id="CP002859">
    <property type="protein sequence ID" value="AEI48737.1"/>
    <property type="molecule type" value="Genomic_DNA"/>
</dbReference>
<feature type="transmembrane region" description="Helical" evidence="1">
    <location>
        <begin position="353"/>
        <end position="371"/>
    </location>
</feature>
<feature type="transmembrane region" description="Helical" evidence="1">
    <location>
        <begin position="162"/>
        <end position="195"/>
    </location>
</feature>
<sequence length="554" mass="63986">MLKKAAFFVLSSLPVFFFFWYLWRFSTPFPNEDDIPAILAFINRAFPFTDESWRLLFVPFREHVILPAKVIAYSQVLFTGSMNLKAMILLGNLFWVRVLWLLYSSTKEAKLPSFLFLPVPFILFQAQFSETALWPMALWSNLIVVWLGIESLNLLISTQKDFWRFGLAFLLAFSATFSNGNGLLVLIIGFTVLLFQRAEKSRILIWLSLSAVSITCYWWAKSLGVPDHQYGVQANPLKWLAGCMIFIGNYGDFVAGSLRNLALALGFVLTTILFAINFLQIRNAGYFTSFYFKLAAAFLFILMTGAAVALLRTEPVGLEAMYLGRYRHYSALAVSIVYITFVSYVYPRHQANWMFYVTLPMSILVSILSYYKDWGYRYMDNQRFFTDAYNMKYNNTLYVEKKDQMAFPQIFRETLDKHLLTAEQTQLVKQPSDWLTPPADSPAISTTIQTDTSTDTSGCSTVYNVKSEEPVFQLQEEEMWVWMLKNNEHSYLYPSTSIKTKPSQLVRNFAYFKPGFVGEIAVCRLPKGIYSLFLVHIFKNHSIRFYKTNRTIVI</sequence>
<organism evidence="2 3">
    <name type="scientific">Runella slithyformis (strain ATCC 29530 / DSM 19594 / LMG 11500 / NCIMB 11436 / LSU 4)</name>
    <dbReference type="NCBI Taxonomy" id="761193"/>
    <lineage>
        <taxon>Bacteria</taxon>
        <taxon>Pseudomonadati</taxon>
        <taxon>Bacteroidota</taxon>
        <taxon>Cytophagia</taxon>
        <taxon>Cytophagales</taxon>
        <taxon>Spirosomataceae</taxon>
        <taxon>Runella</taxon>
    </lineage>
</organism>
<dbReference type="RefSeq" id="WP_013928048.1">
    <property type="nucleotide sequence ID" value="NC_015703.1"/>
</dbReference>
<evidence type="ECO:0000313" key="3">
    <source>
        <dbReference type="Proteomes" id="UP000000493"/>
    </source>
</evidence>
<accession>A0A7U3ZK60</accession>
<feature type="transmembrane region" description="Helical" evidence="1">
    <location>
        <begin position="326"/>
        <end position="346"/>
    </location>
</feature>
<feature type="transmembrane region" description="Helical" evidence="1">
    <location>
        <begin position="138"/>
        <end position="156"/>
    </location>
</feature>
<evidence type="ECO:0000256" key="1">
    <source>
        <dbReference type="SAM" id="Phobius"/>
    </source>
</evidence>
<evidence type="ECO:0000313" key="2">
    <source>
        <dbReference type="EMBL" id="AEI48737.1"/>
    </source>
</evidence>
<name>A0A7U3ZK60_RUNSL</name>
<gene>
    <name evidence="2" type="ordered locus">Runsl_2326</name>
</gene>
<keyword evidence="3" id="KW-1185">Reference proteome</keyword>
<evidence type="ECO:0008006" key="4">
    <source>
        <dbReference type="Google" id="ProtNLM"/>
    </source>
</evidence>
<keyword evidence="1" id="KW-0472">Membrane</keyword>
<proteinExistence type="predicted"/>
<reference evidence="2 3" key="2">
    <citation type="journal article" date="2012" name="Stand. Genomic Sci.">
        <title>Complete genome sequence of the aquatic bacterium Runella slithyformis type strain (LSU 4(T)).</title>
        <authorList>
            <person name="Copeland A."/>
            <person name="Zhang X."/>
            <person name="Misra M."/>
            <person name="Lapidus A."/>
            <person name="Nolan M."/>
            <person name="Lucas S."/>
            <person name="Deshpande S."/>
            <person name="Cheng J.F."/>
            <person name="Tapia R."/>
            <person name="Goodwin L.A."/>
            <person name="Pitluck S."/>
            <person name="Liolios K."/>
            <person name="Pagani I."/>
            <person name="Ivanova N."/>
            <person name="Mikhailova N."/>
            <person name="Pati A."/>
            <person name="Chen A."/>
            <person name="Palaniappan K."/>
            <person name="Land M."/>
            <person name="Hauser L."/>
            <person name="Pan C."/>
            <person name="Jeffries C.D."/>
            <person name="Detter J.C."/>
            <person name="Brambilla E.M."/>
            <person name="Rohde M."/>
            <person name="Djao O.D."/>
            <person name="Goker M."/>
            <person name="Sikorski J."/>
            <person name="Tindall B.J."/>
            <person name="Woyke T."/>
            <person name="Bristow J."/>
            <person name="Eisen J.A."/>
            <person name="Markowitz V."/>
            <person name="Hugenholtz P."/>
            <person name="Kyrpides N.C."/>
            <person name="Klenk H.P."/>
            <person name="Mavromatis K."/>
        </authorList>
    </citation>
    <scope>NUCLEOTIDE SEQUENCE [LARGE SCALE GENOMIC DNA]</scope>
    <source>
        <strain evidence="3">ATCC 29530 / DSM 19594 / LMG 11500 / NCIMB 11436 / LSU 4</strain>
    </source>
</reference>
<protein>
    <recommendedName>
        <fullName evidence="4">Glycosyltransferase RgtA/B/C/D-like domain-containing protein</fullName>
    </recommendedName>
</protein>
<reference evidence="3" key="1">
    <citation type="submission" date="2011-06" db="EMBL/GenBank/DDBJ databases">
        <title>The complete genome of chromosome of Runella slithyformis DSM 19594.</title>
        <authorList>
            <consortium name="US DOE Joint Genome Institute (JGI-PGF)"/>
            <person name="Lucas S."/>
            <person name="Han J."/>
            <person name="Lapidus A."/>
            <person name="Bruce D."/>
            <person name="Goodwin L."/>
            <person name="Pitluck S."/>
            <person name="Peters L."/>
            <person name="Kyrpides N."/>
            <person name="Mavromatis K."/>
            <person name="Ivanova N."/>
            <person name="Ovchinnikova G."/>
            <person name="Zhang X."/>
            <person name="Misra M."/>
            <person name="Detter J.C."/>
            <person name="Tapia R."/>
            <person name="Han C."/>
            <person name="Land M."/>
            <person name="Hauser L."/>
            <person name="Markowitz V."/>
            <person name="Cheng J.-F."/>
            <person name="Hugenholtz P."/>
            <person name="Woyke T."/>
            <person name="Wu D."/>
            <person name="Tindall B."/>
            <person name="Faehrich R."/>
            <person name="Brambilla E."/>
            <person name="Klenk H.-P."/>
            <person name="Eisen J.A."/>
        </authorList>
    </citation>
    <scope>NUCLEOTIDE SEQUENCE [LARGE SCALE GENOMIC DNA]</scope>
    <source>
        <strain evidence="3">ATCC 29530 / DSM 19594 / LMG 11500 / NCIMB 11436 / LSU 4</strain>
    </source>
</reference>
<dbReference type="Proteomes" id="UP000000493">
    <property type="component" value="Chromosome"/>
</dbReference>
<keyword evidence="1" id="KW-1133">Transmembrane helix</keyword>
<feature type="transmembrane region" description="Helical" evidence="1">
    <location>
        <begin position="291"/>
        <end position="311"/>
    </location>
</feature>
<keyword evidence="1" id="KW-0812">Transmembrane</keyword>
<feature type="transmembrane region" description="Helical" evidence="1">
    <location>
        <begin position="6"/>
        <end position="23"/>
    </location>
</feature>
<feature type="transmembrane region" description="Helical" evidence="1">
    <location>
        <begin position="84"/>
        <end position="103"/>
    </location>
</feature>
<feature type="transmembrane region" description="Helical" evidence="1">
    <location>
        <begin position="109"/>
        <end position="126"/>
    </location>
</feature>
<dbReference type="KEGG" id="rsi:Runsl_2326"/>